<dbReference type="CDD" id="cd00064">
    <property type="entry name" value="FU"/>
    <property type="match status" value="1"/>
</dbReference>
<dbReference type="GO" id="GO:0016020">
    <property type="term" value="C:membrane"/>
    <property type="evidence" value="ECO:0007669"/>
    <property type="project" value="UniProtKB-SubCell"/>
</dbReference>
<dbReference type="InterPro" id="IPR036941">
    <property type="entry name" value="Rcpt_L-dom_sf"/>
</dbReference>
<dbReference type="InterPro" id="IPR000494">
    <property type="entry name" value="Rcpt_L-dom"/>
</dbReference>
<dbReference type="AlphaFoldDB" id="A0A6J2TFD9"/>
<evidence type="ECO:0000256" key="4">
    <source>
        <dbReference type="ARBA" id="ARBA00022525"/>
    </source>
</evidence>
<dbReference type="CTD" id="41809"/>
<comment type="subcellular location">
    <subcellularLocation>
        <location evidence="2">Membrane</location>
        <topology evidence="2">Single-pass type I membrane protein</topology>
    </subcellularLocation>
    <subcellularLocation>
        <location evidence="1">Secreted</location>
        <location evidence="1">Cell wall</location>
    </subcellularLocation>
</comment>
<dbReference type="InterPro" id="IPR036116">
    <property type="entry name" value="FN3_sf"/>
</dbReference>
<gene>
    <name evidence="12" type="primary">LOC115623575</name>
</gene>
<feature type="signal peptide" evidence="9">
    <location>
        <begin position="1"/>
        <end position="32"/>
    </location>
</feature>
<evidence type="ECO:0000256" key="1">
    <source>
        <dbReference type="ARBA" id="ARBA00004191"/>
    </source>
</evidence>
<dbReference type="Gene3D" id="3.80.20.20">
    <property type="entry name" value="Receptor L-domain"/>
    <property type="match status" value="2"/>
</dbReference>
<keyword evidence="4" id="KW-0964">Secreted</keyword>
<dbReference type="SUPFAM" id="SSF49265">
    <property type="entry name" value="Fibronectin type III"/>
    <property type="match status" value="1"/>
</dbReference>
<proteinExistence type="predicted"/>
<dbReference type="InterPro" id="IPR006211">
    <property type="entry name" value="Furin-like_Cys-rich_dom"/>
</dbReference>
<dbReference type="GeneID" id="115623575"/>
<name>A0A6J2TFD9_DROLE</name>
<evidence type="ECO:0000313" key="12">
    <source>
        <dbReference type="RefSeq" id="XP_030373833.1"/>
    </source>
</evidence>
<keyword evidence="7" id="KW-0325">Glycoprotein</keyword>
<dbReference type="Pfam" id="PF00757">
    <property type="entry name" value="Furin-like"/>
    <property type="match status" value="1"/>
</dbReference>
<sequence length="875" mass="99647">MCQKMNRLGQQLLLLLLLLLLFFLVLVPSARAAVCGSMDLQRPEDFAKLRNCSFVEGHVRIANIEVPANGNLTELRSELLEIRDYLMIYRLNGLLTLQSLFPRLRLIRGESLLFDQYALAIYQNRNLRELGFVQLRRIQRGDIRIESNPRLCFVETVDWVYLLANTTQQHYSIKHNISPNLCPVCDGLSADYGYRQNTTQSCWNLNSSQLRYTPPRTSDCPTECGLTGCDVAGKCCNSNCLTGCSAENCKLCANLYHNGSCVDQCVDSYRYRSECVSFKECRDLGNIPLARGNRCLKECPNKEPPKQGINGTLHCEMACRGTFYVRRASDLWPLQDCIAINGSLIIELVDIKEKIIPVLEQTLSDIKEITGYLKIQRSAQLLSLTFFKNLDTIRGDVLIQNKYAFYVVDNHHLEHIWPSNRQVAIQKGSIFFHLNPRLCYEKILKLEPMLKGAQKISIADVSPNSNGERIICGKAVRTLEATIEDLNSTAVRIAVSLMSWEDIETLIGYSYHYMESPHRNVTRFDGRHGCGHDNWLMDVSPTKNRRHVITGLRPYTQYAFFVKTLTRTDYHMQIDAYSDILYFRTLPSKPSPVAHLYCTSQLSTKVLLNWWPPRRPNGAISKYMISSVWLNVSKAEANSKNYFSFKPAKYSECLCNDLEPYNSGPQPEDENYYNKEQITYEDALPNLIYVSRNSNNSKNEKFHKVKDFADLIADPKVSLNDSVNDVSTTTPAPLSKNDTTGERNQTSEEQSESQLEAKAAQQYELYRLQVEQRVRLAQDTGIEDFVISKPAPPCADVHASVSQQLEGKCVVAEELEGIEVSGSQHYYWLEGLKPEQVYRISIRACVKDVVNGCSKPFEIRTQTTSRTVEEFVQGY</sequence>
<dbReference type="SUPFAM" id="SSF52058">
    <property type="entry name" value="L domain-like"/>
    <property type="match status" value="2"/>
</dbReference>
<keyword evidence="6" id="KW-0418">Kinase</keyword>
<dbReference type="Pfam" id="PF01030">
    <property type="entry name" value="Recep_L_domain"/>
    <property type="match status" value="2"/>
</dbReference>
<keyword evidence="3" id="KW-0134">Cell wall</keyword>
<evidence type="ECO:0000256" key="7">
    <source>
        <dbReference type="ARBA" id="ARBA00023180"/>
    </source>
</evidence>
<evidence type="ECO:0000256" key="5">
    <source>
        <dbReference type="ARBA" id="ARBA00022729"/>
    </source>
</evidence>
<feature type="domain" description="Fibronectin type-III" evidence="10">
    <location>
        <begin position="590"/>
        <end position="852"/>
    </location>
</feature>
<accession>A0A6J2TFD9</accession>
<feature type="domain" description="Fibronectin type-III" evidence="10">
    <location>
        <begin position="473"/>
        <end position="573"/>
    </location>
</feature>
<dbReference type="Proteomes" id="UP000504634">
    <property type="component" value="Unplaced"/>
</dbReference>
<dbReference type="SMART" id="SM00060">
    <property type="entry name" value="FN3"/>
    <property type="match status" value="2"/>
</dbReference>
<evidence type="ECO:0000256" key="3">
    <source>
        <dbReference type="ARBA" id="ARBA00022512"/>
    </source>
</evidence>
<evidence type="ECO:0000256" key="2">
    <source>
        <dbReference type="ARBA" id="ARBA00004479"/>
    </source>
</evidence>
<dbReference type="InterPro" id="IPR013783">
    <property type="entry name" value="Ig-like_fold"/>
</dbReference>
<dbReference type="InterPro" id="IPR003961">
    <property type="entry name" value="FN3_dom"/>
</dbReference>
<feature type="chain" id="PRO_5026889735" evidence="9">
    <location>
        <begin position="33"/>
        <end position="875"/>
    </location>
</feature>
<dbReference type="PANTHER" id="PTHR31018">
    <property type="entry name" value="SPORULATION-SPECIFIC PROTEIN-RELATED"/>
    <property type="match status" value="1"/>
</dbReference>
<evidence type="ECO:0000259" key="10">
    <source>
        <dbReference type="SMART" id="SM00060"/>
    </source>
</evidence>
<evidence type="ECO:0000313" key="11">
    <source>
        <dbReference type="Proteomes" id="UP000504634"/>
    </source>
</evidence>
<keyword evidence="11" id="KW-1185">Reference proteome</keyword>
<keyword evidence="6" id="KW-0808">Transferase</keyword>
<protein>
    <submittedName>
        <fullName evidence="12">Insulin receptor</fullName>
    </submittedName>
</protein>
<keyword evidence="12" id="KW-0675">Receptor</keyword>
<keyword evidence="5 9" id="KW-0732">Signal</keyword>
<evidence type="ECO:0000256" key="8">
    <source>
        <dbReference type="SAM" id="MobiDB-lite"/>
    </source>
</evidence>
<dbReference type="PANTHER" id="PTHR31018:SF3">
    <property type="entry name" value="RECEPTOR PROTEIN-TYROSINE KINASE"/>
    <property type="match status" value="1"/>
</dbReference>
<dbReference type="Gene3D" id="2.60.40.10">
    <property type="entry name" value="Immunoglobulins"/>
    <property type="match status" value="2"/>
</dbReference>
<organism evidence="11 12">
    <name type="scientific">Drosophila lebanonensis</name>
    <name type="common">Fruit fly</name>
    <name type="synonym">Scaptodrosophila lebanonensis</name>
    <dbReference type="NCBI Taxonomy" id="7225"/>
    <lineage>
        <taxon>Eukaryota</taxon>
        <taxon>Metazoa</taxon>
        <taxon>Ecdysozoa</taxon>
        <taxon>Arthropoda</taxon>
        <taxon>Hexapoda</taxon>
        <taxon>Insecta</taxon>
        <taxon>Pterygota</taxon>
        <taxon>Neoptera</taxon>
        <taxon>Endopterygota</taxon>
        <taxon>Diptera</taxon>
        <taxon>Brachycera</taxon>
        <taxon>Muscomorpha</taxon>
        <taxon>Ephydroidea</taxon>
        <taxon>Drosophilidae</taxon>
        <taxon>Scaptodrosophila</taxon>
    </lineage>
</organism>
<evidence type="ECO:0000256" key="6">
    <source>
        <dbReference type="ARBA" id="ARBA00023137"/>
    </source>
</evidence>
<dbReference type="RefSeq" id="XP_030373833.1">
    <property type="nucleotide sequence ID" value="XM_030517973.1"/>
</dbReference>
<feature type="compositionally biased region" description="Polar residues" evidence="8">
    <location>
        <begin position="720"/>
        <end position="744"/>
    </location>
</feature>
<dbReference type="CDD" id="cd00063">
    <property type="entry name" value="FN3"/>
    <property type="match status" value="1"/>
</dbReference>
<feature type="region of interest" description="Disordered" evidence="8">
    <location>
        <begin position="720"/>
        <end position="756"/>
    </location>
</feature>
<dbReference type="GO" id="GO:0004713">
    <property type="term" value="F:protein tyrosine kinase activity"/>
    <property type="evidence" value="ECO:0007669"/>
    <property type="project" value="UniProtKB-KW"/>
</dbReference>
<evidence type="ECO:0000256" key="9">
    <source>
        <dbReference type="SAM" id="SignalP"/>
    </source>
</evidence>
<keyword evidence="6" id="KW-0829">Tyrosine-protein kinase</keyword>
<dbReference type="InterPro" id="IPR051648">
    <property type="entry name" value="CWI-Assembly_Regulator"/>
</dbReference>
<dbReference type="OrthoDB" id="6612654at2759"/>
<reference evidence="12" key="1">
    <citation type="submission" date="2025-08" db="UniProtKB">
        <authorList>
            <consortium name="RefSeq"/>
        </authorList>
    </citation>
    <scope>IDENTIFICATION</scope>
    <source>
        <strain evidence="12">11010-0011.00</strain>
        <tissue evidence="12">Whole body</tissue>
    </source>
</reference>
<dbReference type="InterPro" id="IPR006212">
    <property type="entry name" value="Furin_repeat"/>
</dbReference>